<evidence type="ECO:0000313" key="3">
    <source>
        <dbReference type="EMBL" id="MBW8485144.1"/>
    </source>
</evidence>
<name>A0ABS7FXH9_9ACTN</name>
<dbReference type="Gene3D" id="2.50.20.20">
    <property type="match status" value="1"/>
</dbReference>
<keyword evidence="4" id="KW-1185">Reference proteome</keyword>
<dbReference type="PROSITE" id="PS51257">
    <property type="entry name" value="PROKAR_LIPOPROTEIN"/>
    <property type="match status" value="1"/>
</dbReference>
<feature type="chain" id="PRO_5046111779" description="LppX_LprAFG lipoprotein" evidence="2">
    <location>
        <begin position="26"/>
        <end position="293"/>
    </location>
</feature>
<evidence type="ECO:0000256" key="1">
    <source>
        <dbReference type="SAM" id="MobiDB-lite"/>
    </source>
</evidence>
<dbReference type="Proteomes" id="UP000774570">
    <property type="component" value="Unassembled WGS sequence"/>
</dbReference>
<dbReference type="RefSeq" id="WP_220168362.1">
    <property type="nucleotide sequence ID" value="NZ_JAIBOA010000014.1"/>
</dbReference>
<organism evidence="3 4">
    <name type="scientific">Actinomadura parmotrematis</name>
    <dbReference type="NCBI Taxonomy" id="2864039"/>
    <lineage>
        <taxon>Bacteria</taxon>
        <taxon>Bacillati</taxon>
        <taxon>Actinomycetota</taxon>
        <taxon>Actinomycetes</taxon>
        <taxon>Streptosporangiales</taxon>
        <taxon>Thermomonosporaceae</taxon>
        <taxon>Actinomadura</taxon>
    </lineage>
</organism>
<feature type="region of interest" description="Disordered" evidence="1">
    <location>
        <begin position="264"/>
        <end position="293"/>
    </location>
</feature>
<gene>
    <name evidence="3" type="ORF">K1Y72_22380</name>
</gene>
<dbReference type="EMBL" id="JAIBOA010000014">
    <property type="protein sequence ID" value="MBW8485144.1"/>
    <property type="molecule type" value="Genomic_DNA"/>
</dbReference>
<protein>
    <recommendedName>
        <fullName evidence="5">LppX_LprAFG lipoprotein</fullName>
    </recommendedName>
</protein>
<reference evidence="3 4" key="1">
    <citation type="submission" date="2021-07" db="EMBL/GenBank/DDBJ databases">
        <title>Actinomadura sp. PM05-2 isolated from lichen.</title>
        <authorList>
            <person name="Somphong A."/>
            <person name="Phongsopitanun W."/>
            <person name="Tanasupawat S."/>
            <person name="Peongsungnone V."/>
        </authorList>
    </citation>
    <scope>NUCLEOTIDE SEQUENCE [LARGE SCALE GENOMIC DNA]</scope>
    <source>
        <strain evidence="3 4">PM05-2</strain>
    </source>
</reference>
<evidence type="ECO:0008006" key="5">
    <source>
        <dbReference type="Google" id="ProtNLM"/>
    </source>
</evidence>
<feature type="signal peptide" evidence="2">
    <location>
        <begin position="1"/>
        <end position="25"/>
    </location>
</feature>
<accession>A0ABS7FXH9</accession>
<evidence type="ECO:0000313" key="4">
    <source>
        <dbReference type="Proteomes" id="UP000774570"/>
    </source>
</evidence>
<keyword evidence="2" id="KW-0732">Signal</keyword>
<comment type="caution">
    <text evidence="3">The sequence shown here is derived from an EMBL/GenBank/DDBJ whole genome shotgun (WGS) entry which is preliminary data.</text>
</comment>
<proteinExistence type="predicted"/>
<dbReference type="SUPFAM" id="SSF89392">
    <property type="entry name" value="Prokaryotic lipoproteins and lipoprotein localization factors"/>
    <property type="match status" value="1"/>
</dbReference>
<dbReference type="InterPro" id="IPR029046">
    <property type="entry name" value="LolA/LolB/LppX"/>
</dbReference>
<evidence type="ECO:0000256" key="2">
    <source>
        <dbReference type="SAM" id="SignalP"/>
    </source>
</evidence>
<sequence length="293" mass="30639">MKRSYAVAAGSTAVGAALLLSGCNADGTGGTDANLKLTANQALIKTSQKAAKANTFKADVTVKDTSEGGQVHATGQFRLRPDLAFSAQVDSASKGSASIPLSGSQAIFTSDTLYVKAPSQLRQFIAGGKPWLKIDVTQLQQRTGVDVKGLVGQVEQADPAQQTKMFTGSKDVRRVGTETVDGVKTTHYAGSVTVKDALAQLDAQQRSKASQWLSNADQNSRIKFDLWSDGDNLPRKLVSTGQGKDDNGSVQVLYTDYGKSVTVNAPPSDQVGQLSLNGLLGGNTPKPAPTPTA</sequence>